<reference evidence="9 10" key="1">
    <citation type="submission" date="2020-11" db="EMBL/GenBank/DDBJ databases">
        <title>Kefir isolates.</title>
        <authorList>
            <person name="Marcisauskas S."/>
            <person name="Kim Y."/>
            <person name="Blasche S."/>
        </authorList>
    </citation>
    <scope>NUCLEOTIDE SEQUENCE [LARGE SCALE GENOMIC DNA]</scope>
    <source>
        <strain evidence="9 10">OG2</strain>
    </source>
</reference>
<dbReference type="GO" id="GO:0015031">
    <property type="term" value="P:protein transport"/>
    <property type="evidence" value="ECO:0007669"/>
    <property type="project" value="UniProtKB-KW"/>
</dbReference>
<dbReference type="EMBL" id="PUHR01000092">
    <property type="protein sequence ID" value="KAG0667789.1"/>
    <property type="molecule type" value="Genomic_DNA"/>
</dbReference>
<evidence type="ECO:0000259" key="8">
    <source>
        <dbReference type="Pfam" id="PF02953"/>
    </source>
</evidence>
<keyword evidence="7" id="KW-0813">Transport</keyword>
<evidence type="ECO:0000256" key="6">
    <source>
        <dbReference type="ARBA" id="ARBA00023157"/>
    </source>
</evidence>
<accession>A0A9P6W9N1</accession>
<evidence type="ECO:0000313" key="9">
    <source>
        <dbReference type="EMBL" id="KAG0667789.1"/>
    </source>
</evidence>
<keyword evidence="7" id="KW-0143">Chaperone</keyword>
<dbReference type="GO" id="GO:0005743">
    <property type="term" value="C:mitochondrial inner membrane"/>
    <property type="evidence" value="ECO:0007669"/>
    <property type="project" value="UniProtKB-SubCell"/>
</dbReference>
<dbReference type="Proteomes" id="UP000750334">
    <property type="component" value="Unassembled WGS sequence"/>
</dbReference>
<feature type="domain" description="Tim10-like" evidence="8">
    <location>
        <begin position="23"/>
        <end position="76"/>
    </location>
</feature>
<comment type="subunit">
    <text evidence="7">Heterohexamer.</text>
</comment>
<evidence type="ECO:0000256" key="1">
    <source>
        <dbReference type="ARBA" id="ARBA00006720"/>
    </source>
</evidence>
<keyword evidence="5" id="KW-0472">Membrane</keyword>
<evidence type="ECO:0000256" key="2">
    <source>
        <dbReference type="ARBA" id="ARBA00022792"/>
    </source>
</evidence>
<gene>
    <name evidence="9" type="primary">TIM8</name>
    <name evidence="9" type="ORF">C6P45_005375</name>
</gene>
<protein>
    <recommendedName>
        <fullName evidence="7">Mitochondrial import inner membrane translocase subunit</fullName>
    </recommendedName>
</protein>
<dbReference type="InterPro" id="IPR004217">
    <property type="entry name" value="Tim10-like"/>
</dbReference>
<comment type="domain">
    <text evidence="7">The twin CX3C motif contains 4 conserved Cys residues that form 2 disulfide bonds in the mitochondrial intermembrane space.</text>
</comment>
<comment type="similarity">
    <text evidence="1 7">Belongs to the small Tim family.</text>
</comment>
<organism evidence="9 10">
    <name type="scientific">Maudiozyma exigua</name>
    <name type="common">Yeast</name>
    <name type="synonym">Kazachstania exigua</name>
    <dbReference type="NCBI Taxonomy" id="34358"/>
    <lineage>
        <taxon>Eukaryota</taxon>
        <taxon>Fungi</taxon>
        <taxon>Dikarya</taxon>
        <taxon>Ascomycota</taxon>
        <taxon>Saccharomycotina</taxon>
        <taxon>Saccharomycetes</taxon>
        <taxon>Saccharomycetales</taxon>
        <taxon>Saccharomycetaceae</taxon>
        <taxon>Maudiozyma</taxon>
    </lineage>
</organism>
<keyword evidence="2 7" id="KW-0999">Mitochondrion inner membrane</keyword>
<name>A0A9P6W9N1_MAUEX</name>
<evidence type="ECO:0000256" key="7">
    <source>
        <dbReference type="RuleBase" id="RU367043"/>
    </source>
</evidence>
<comment type="caution">
    <text evidence="9">The sequence shown here is derived from an EMBL/GenBank/DDBJ whole genome shotgun (WGS) entry which is preliminary data.</text>
</comment>
<evidence type="ECO:0000313" key="10">
    <source>
        <dbReference type="Proteomes" id="UP000750334"/>
    </source>
</evidence>
<keyword evidence="6 7" id="KW-1015">Disulfide bond</keyword>
<dbReference type="Pfam" id="PF02953">
    <property type="entry name" value="zf-Tim10_DDP"/>
    <property type="match status" value="1"/>
</dbReference>
<dbReference type="SUPFAM" id="SSF144122">
    <property type="entry name" value="Tim10-like"/>
    <property type="match status" value="1"/>
</dbReference>
<sequence>MSSINQAELSALNDSSKKEIANFLDAENSKQRVQMQIHDFTNTCFKRCVSSINSFDISAQEEQFLDANIRIVQSLQNVQ</sequence>
<keyword evidence="3 7" id="KW-0653">Protein transport</keyword>
<evidence type="ECO:0000256" key="4">
    <source>
        <dbReference type="ARBA" id="ARBA00023010"/>
    </source>
</evidence>
<dbReference type="InterPro" id="IPR035427">
    <property type="entry name" value="Tim10-like_dom_sf"/>
</dbReference>
<comment type="subcellular location">
    <subcellularLocation>
        <location evidence="7">Mitochondrion inner membrane</location>
        <topology evidence="7">Peripheral membrane protein</topology>
        <orientation evidence="7">Intermembrane side</orientation>
    </subcellularLocation>
</comment>
<dbReference type="AlphaFoldDB" id="A0A9P6W9N1"/>
<keyword evidence="10" id="KW-1185">Reference proteome</keyword>
<keyword evidence="4 7" id="KW-0811">Translocation</keyword>
<comment type="function">
    <text evidence="7">Mitochondrial intermembrane chaperone that participates in the import and insertion of some multi-pass transmembrane proteins into the mitochondrial inner membrane. Also required for the transfer of beta-barrel precursors from the TOM complex to the sorting and assembly machinery (SAM complex) of the outer membrane. Acts as a chaperone-like protein that protects the hydrophobic precursors from aggregation and guide them through the mitochondrial intermembrane space.</text>
</comment>
<evidence type="ECO:0000256" key="3">
    <source>
        <dbReference type="ARBA" id="ARBA00022927"/>
    </source>
</evidence>
<evidence type="ECO:0000256" key="5">
    <source>
        <dbReference type="ARBA" id="ARBA00023136"/>
    </source>
</evidence>
<keyword evidence="7" id="KW-0496">Mitochondrion</keyword>
<dbReference type="Gene3D" id="1.10.287.810">
    <property type="entry name" value="Mitochondrial import inner membrane translocase subunit tim13 like domains"/>
    <property type="match status" value="1"/>
</dbReference>
<dbReference type="OrthoDB" id="344165at2759"/>
<proteinExistence type="inferred from homology"/>